<dbReference type="EMBL" id="CP029343">
    <property type="protein sequence ID" value="AWL03572.1"/>
    <property type="molecule type" value="Genomic_DNA"/>
</dbReference>
<accession>A0A2S2DE04</accession>
<evidence type="ECO:0000313" key="2">
    <source>
        <dbReference type="Proteomes" id="UP000245820"/>
    </source>
</evidence>
<protein>
    <submittedName>
        <fullName evidence="1">Uncharacterized protein</fullName>
    </submittedName>
</protein>
<keyword evidence="2" id="KW-1185">Reference proteome</keyword>
<proteinExistence type="predicted"/>
<sequence length="131" mass="14507">MARLIHLKPRDDAWRMLVNDRTVRRTIMARHARLPTCLLVSALLGPATALALPSYQATFLPSGFAGQDINDADHSLSDTALDCNPFVSSSRPPMYNPDVVEVPYRVINVAVNPMEPWDNIAEFFPSETNAA</sequence>
<gene>
    <name evidence="1" type="ORF">DIR46_03320</name>
</gene>
<reference evidence="1 2" key="1">
    <citation type="submission" date="2018-05" db="EMBL/GenBank/DDBJ databases">
        <title>Complete genome sequence of Massilia oculi sp. nov. CCUG 43427T (=DSM 26321T), the type strain of M. oculi, and comparison with genome sequences of other Massilia strains.</title>
        <authorList>
            <person name="Zhu B."/>
        </authorList>
    </citation>
    <scope>NUCLEOTIDE SEQUENCE [LARGE SCALE GENOMIC DNA]</scope>
    <source>
        <strain evidence="1 2">CCUG 43427</strain>
    </source>
</reference>
<dbReference type="Proteomes" id="UP000245820">
    <property type="component" value="Chromosome"/>
</dbReference>
<name>A0A2S2DE04_9BURK</name>
<dbReference type="AlphaFoldDB" id="A0A2S2DE04"/>
<dbReference type="KEGG" id="mtim:DIR46_03320"/>
<dbReference type="OrthoDB" id="9779822at2"/>
<evidence type="ECO:0000313" key="1">
    <source>
        <dbReference type="EMBL" id="AWL03572.1"/>
    </source>
</evidence>
<dbReference type="RefSeq" id="WP_109343975.1">
    <property type="nucleotide sequence ID" value="NZ_CP029343.1"/>
</dbReference>
<organism evidence="1 2">
    <name type="scientific">Massilia oculi</name>
    <dbReference type="NCBI Taxonomy" id="945844"/>
    <lineage>
        <taxon>Bacteria</taxon>
        <taxon>Pseudomonadati</taxon>
        <taxon>Pseudomonadota</taxon>
        <taxon>Betaproteobacteria</taxon>
        <taxon>Burkholderiales</taxon>
        <taxon>Oxalobacteraceae</taxon>
        <taxon>Telluria group</taxon>
        <taxon>Massilia</taxon>
    </lineage>
</organism>